<dbReference type="InterPro" id="IPR011991">
    <property type="entry name" value="ArsR-like_HTH"/>
</dbReference>
<dbReference type="Gene3D" id="3.30.950.30">
    <property type="entry name" value="Schlafen, AAA domain"/>
    <property type="match status" value="1"/>
</dbReference>
<protein>
    <submittedName>
        <fullName evidence="3">AAA family ATPase</fullName>
    </submittedName>
</protein>
<dbReference type="InterPro" id="IPR038461">
    <property type="entry name" value="Schlafen_AlbA_2_dom_sf"/>
</dbReference>
<dbReference type="PROSITE" id="PS50987">
    <property type="entry name" value="HTH_ARSR_2"/>
    <property type="match status" value="1"/>
</dbReference>
<evidence type="ECO:0000256" key="1">
    <source>
        <dbReference type="SAM" id="MobiDB-lite"/>
    </source>
</evidence>
<evidence type="ECO:0000313" key="4">
    <source>
        <dbReference type="Proteomes" id="UP000479639"/>
    </source>
</evidence>
<organism evidence="3 4">
    <name type="scientific">Adlercreutzia muris</name>
    <dbReference type="NCBI Taxonomy" id="1796610"/>
    <lineage>
        <taxon>Bacteria</taxon>
        <taxon>Bacillati</taxon>
        <taxon>Actinomycetota</taxon>
        <taxon>Coriobacteriia</taxon>
        <taxon>Eggerthellales</taxon>
        <taxon>Eggerthellaceae</taxon>
        <taxon>Adlercreutzia</taxon>
    </lineage>
</organism>
<feature type="compositionally biased region" description="Basic and acidic residues" evidence="1">
    <location>
        <begin position="1"/>
        <end position="10"/>
    </location>
</feature>
<dbReference type="SUPFAM" id="SSF46785">
    <property type="entry name" value="Winged helix' DNA-binding domain"/>
    <property type="match status" value="1"/>
</dbReference>
<comment type="caution">
    <text evidence="3">The sequence shown here is derived from an EMBL/GenBank/DDBJ whole genome shotgun (WGS) entry which is preliminary data.</text>
</comment>
<dbReference type="PANTHER" id="PTHR30595">
    <property type="entry name" value="GLPR-RELATED TRANSCRIPTIONAL REPRESSOR"/>
    <property type="match status" value="1"/>
</dbReference>
<gene>
    <name evidence="3" type="ORF">F8D48_05850</name>
</gene>
<dbReference type="InterPro" id="IPR001845">
    <property type="entry name" value="HTH_ArsR_DNA-bd_dom"/>
</dbReference>
<dbReference type="Gene3D" id="3.30.565.60">
    <property type="match status" value="1"/>
</dbReference>
<evidence type="ECO:0000259" key="2">
    <source>
        <dbReference type="PROSITE" id="PS50987"/>
    </source>
</evidence>
<evidence type="ECO:0000313" key="3">
    <source>
        <dbReference type="EMBL" id="KAB1648544.1"/>
    </source>
</evidence>
<dbReference type="InterPro" id="IPR038475">
    <property type="entry name" value="RecG_C_sf"/>
</dbReference>
<feature type="domain" description="HTH arsR-type" evidence="2">
    <location>
        <begin position="530"/>
        <end position="607"/>
    </location>
</feature>
<dbReference type="InterPro" id="IPR007421">
    <property type="entry name" value="Schlafen_AlbA_2_dom"/>
</dbReference>
<dbReference type="InterPro" id="IPR036390">
    <property type="entry name" value="WH_DNA-bd_sf"/>
</dbReference>
<dbReference type="CDD" id="cd00090">
    <property type="entry name" value="HTH_ARSR"/>
    <property type="match status" value="1"/>
</dbReference>
<name>A0A7C8BRN0_9ACTN</name>
<feature type="region of interest" description="Disordered" evidence="1">
    <location>
        <begin position="1"/>
        <end position="77"/>
    </location>
</feature>
<dbReference type="Proteomes" id="UP000479639">
    <property type="component" value="Unassembled WGS sequence"/>
</dbReference>
<dbReference type="AlphaFoldDB" id="A0A7C8BRN0"/>
<reference evidence="3 4" key="1">
    <citation type="submission" date="2019-09" db="EMBL/GenBank/DDBJ databases">
        <title>Whole genome shotgun sequencing (WGS) of Ellagibacter isourolithinifaciens DSM 104140(T) and Adlercreutzia muris DSM 29508(T).</title>
        <authorList>
            <person name="Stoll D.A."/>
            <person name="Danylec N."/>
            <person name="Huch M."/>
        </authorList>
    </citation>
    <scope>NUCLEOTIDE SEQUENCE [LARGE SCALE GENOMIC DNA]</scope>
    <source>
        <strain evidence="3 4">DSM 29508</strain>
    </source>
</reference>
<keyword evidence="4" id="KW-1185">Reference proteome</keyword>
<dbReference type="Pfam" id="PF04326">
    <property type="entry name" value="SLFN_AlbA_2"/>
    <property type="match status" value="1"/>
</dbReference>
<dbReference type="EMBL" id="WAJS01000015">
    <property type="protein sequence ID" value="KAB1648544.1"/>
    <property type="molecule type" value="Genomic_DNA"/>
</dbReference>
<dbReference type="InterPro" id="IPR036388">
    <property type="entry name" value="WH-like_DNA-bd_sf"/>
</dbReference>
<dbReference type="PANTHER" id="PTHR30595:SF6">
    <property type="entry name" value="SCHLAFEN ALBA-2 DOMAIN-CONTAINING PROTEIN"/>
    <property type="match status" value="1"/>
</dbReference>
<proteinExistence type="predicted"/>
<accession>A0A7C8BRN0</accession>
<dbReference type="GO" id="GO:0003700">
    <property type="term" value="F:DNA-binding transcription factor activity"/>
    <property type="evidence" value="ECO:0007669"/>
    <property type="project" value="InterPro"/>
</dbReference>
<sequence>MPAGLDRRPGELPGGLPRRLRGQCAHASHGPLRQRGDRDRARGGAAREPRLQVHERRDPHPGRRHGPASVSAPRKTCSIKPARKVRAPSGPVGFGRGASPLCGCLEGSDTLRENFPYFFPYSLISSLIPLFLPLSCIYEKKGGVVEHSVFEDILRRGESTTIEFKRCGSRPERDSLETICSFANRNGGSLFLGVTDSGEIQGIPYQNLLEIERNLINCTCNPDLFNMPPSLEFEQIEYGGQWVLRVWVPPTQGVYRFKGRVYDRLADADIVLKADTQIASLYLRKYSIFTEQHIFPHLRIEDLEPGLIDKCRQIASSRRPGHPWAEMDDMELLRSAQLYTRDIETGAEGLNRAAALLLGRREVVLAACPAYKTDAVFRERQADRYDDRETVRDNLVTAYGTLRDFCAKHLLDPFYLEGDRRVSVRDIVVREMVSNTLIHREFTSPFPAKLIIDESGFRTENASRALFEGRLTLSDFNPMPKNPIIASFFTQIGYAEELGSGLRNLEKYSKALLGADPVLSEGDVFVAQIPRKKGLAEGDRASGALKENTRLAVLALLEERGALSAGDVAAELHITSKTAAKYLKGLASDGLAETDGNVRTRRYFWAG</sequence>
<feature type="compositionally biased region" description="Basic and acidic residues" evidence="1">
    <location>
        <begin position="34"/>
        <end position="61"/>
    </location>
</feature>
<dbReference type="Gene3D" id="1.10.10.10">
    <property type="entry name" value="Winged helix-like DNA-binding domain superfamily/Winged helix DNA-binding domain"/>
    <property type="match status" value="1"/>
</dbReference>